<feature type="transmembrane region" description="Helical" evidence="6">
    <location>
        <begin position="497"/>
        <end position="514"/>
    </location>
</feature>
<dbReference type="PANTHER" id="PTHR33406">
    <property type="entry name" value="MEMBRANE PROTEIN MJ1562-RELATED"/>
    <property type="match status" value="1"/>
</dbReference>
<organism evidence="8 9">
    <name type="scientific">Metabacillus halosaccharovorans</name>
    <dbReference type="NCBI Taxonomy" id="930124"/>
    <lineage>
        <taxon>Bacteria</taxon>
        <taxon>Bacillati</taxon>
        <taxon>Bacillota</taxon>
        <taxon>Bacilli</taxon>
        <taxon>Bacillales</taxon>
        <taxon>Bacillaceae</taxon>
        <taxon>Metabacillus</taxon>
    </lineage>
</organism>
<name>A0ABT3DFW1_9BACI</name>
<evidence type="ECO:0000256" key="1">
    <source>
        <dbReference type="ARBA" id="ARBA00004651"/>
    </source>
</evidence>
<evidence type="ECO:0000256" key="3">
    <source>
        <dbReference type="ARBA" id="ARBA00022692"/>
    </source>
</evidence>
<feature type="transmembrane region" description="Helical" evidence="6">
    <location>
        <begin position="593"/>
        <end position="613"/>
    </location>
</feature>
<evidence type="ECO:0000256" key="4">
    <source>
        <dbReference type="ARBA" id="ARBA00022989"/>
    </source>
</evidence>
<keyword evidence="2" id="KW-1003">Cell membrane</keyword>
<dbReference type="PANTHER" id="PTHR33406:SF13">
    <property type="entry name" value="MEMBRANE PROTEIN YDFJ"/>
    <property type="match status" value="1"/>
</dbReference>
<feature type="transmembrane region" description="Helical" evidence="6">
    <location>
        <begin position="178"/>
        <end position="198"/>
    </location>
</feature>
<reference evidence="8 9" key="1">
    <citation type="submission" date="2022-10" db="EMBL/GenBank/DDBJ databases">
        <title>Draft genome assembly of moderately radiation resistant bacterium Metabacillus halosaccharovorans.</title>
        <authorList>
            <person name="Pal S."/>
            <person name="Gopinathan A."/>
        </authorList>
    </citation>
    <scope>NUCLEOTIDE SEQUENCE [LARGE SCALE GENOMIC DNA]</scope>
    <source>
        <strain evidence="8 9">VITHBRA001</strain>
    </source>
</reference>
<dbReference type="InterPro" id="IPR004869">
    <property type="entry name" value="MMPL_dom"/>
</dbReference>
<proteinExistence type="predicted"/>
<dbReference type="SUPFAM" id="SSF82866">
    <property type="entry name" value="Multidrug efflux transporter AcrB transmembrane domain"/>
    <property type="match status" value="2"/>
</dbReference>
<feature type="transmembrane region" description="Helical" evidence="6">
    <location>
        <begin position="210"/>
        <end position="228"/>
    </location>
</feature>
<evidence type="ECO:0000256" key="5">
    <source>
        <dbReference type="ARBA" id="ARBA00023136"/>
    </source>
</evidence>
<evidence type="ECO:0000313" key="8">
    <source>
        <dbReference type="EMBL" id="MCV9885857.1"/>
    </source>
</evidence>
<dbReference type="InterPro" id="IPR000731">
    <property type="entry name" value="SSD"/>
</dbReference>
<comment type="caution">
    <text evidence="8">The sequence shown here is derived from an EMBL/GenBank/DDBJ whole genome shotgun (WGS) entry which is preliminary data.</text>
</comment>
<feature type="transmembrane region" description="Helical" evidence="6">
    <location>
        <begin position="625"/>
        <end position="648"/>
    </location>
</feature>
<keyword evidence="4 6" id="KW-1133">Transmembrane helix</keyword>
<gene>
    <name evidence="8" type="ORF">OIH86_09330</name>
</gene>
<dbReference type="InterPro" id="IPR050545">
    <property type="entry name" value="Mycobact_MmpL"/>
</dbReference>
<dbReference type="RefSeq" id="WP_264142560.1">
    <property type="nucleotide sequence ID" value="NZ_JAOYEY010000035.1"/>
</dbReference>
<keyword evidence="5 6" id="KW-0472">Membrane</keyword>
<protein>
    <submittedName>
        <fullName evidence="8">MMPL family transporter</fullName>
    </submittedName>
</protein>
<feature type="transmembrane region" description="Helical" evidence="6">
    <location>
        <begin position="282"/>
        <end position="305"/>
    </location>
</feature>
<feature type="transmembrane region" description="Helical" evidence="6">
    <location>
        <begin position="153"/>
        <end position="171"/>
    </location>
</feature>
<feature type="transmembrane region" description="Helical" evidence="6">
    <location>
        <begin position="547"/>
        <end position="572"/>
    </location>
</feature>
<dbReference type="PROSITE" id="PS50156">
    <property type="entry name" value="SSD"/>
    <property type="match status" value="1"/>
</dbReference>
<dbReference type="EMBL" id="JAOYEY010000035">
    <property type="protein sequence ID" value="MCV9885857.1"/>
    <property type="molecule type" value="Genomic_DNA"/>
</dbReference>
<accession>A0ABT3DFW1</accession>
<evidence type="ECO:0000256" key="2">
    <source>
        <dbReference type="ARBA" id="ARBA00022475"/>
    </source>
</evidence>
<feature type="transmembrane region" description="Helical" evidence="6">
    <location>
        <begin position="249"/>
        <end position="270"/>
    </location>
</feature>
<keyword evidence="3 6" id="KW-0812">Transmembrane</keyword>
<dbReference type="Gene3D" id="1.20.1640.10">
    <property type="entry name" value="Multidrug efflux transporter AcrB transmembrane domain"/>
    <property type="match status" value="2"/>
</dbReference>
<feature type="domain" description="SSD" evidence="7">
    <location>
        <begin position="180"/>
        <end position="303"/>
    </location>
</feature>
<keyword evidence="9" id="KW-1185">Reference proteome</keyword>
<evidence type="ECO:0000256" key="6">
    <source>
        <dbReference type="SAM" id="Phobius"/>
    </source>
</evidence>
<evidence type="ECO:0000313" key="9">
    <source>
        <dbReference type="Proteomes" id="UP001526147"/>
    </source>
</evidence>
<evidence type="ECO:0000259" key="7">
    <source>
        <dbReference type="PROSITE" id="PS50156"/>
    </source>
</evidence>
<sequence length="666" mass="73806">MVLTIICSLATLTVSVNYDMTDYLPEDAQSTKAMNIMEQEFEGSVPSNRVMINDVTIQEALAFKKELAAIDGVSDVTWLDDAIDIKAPLEMADKEVVETYYKDEKALFLFSIRDGDEVAITDELYELIGEDNAMAGESLNTATQQKMAGTESMYAAALLVPIIIIILVVSTTSWVEPVLFLTAIGVSILINMGTNMFLGEVSFVTQSVAPILQLAVSLDYAIFLLHSFSDYRRKTADPQEAMQLAMKKSFSAITASASTTFFGFIALSFMNFEIGSDLGINLVKGILLSFISVIVFLPALTLVFYKWIDKTQHKPLLPSIKNKGNALLKMKIPSLLIVLLLIVPAYLAQSQTNFIYGVGDQPEDTRVGSDIVKIKEQFGESTPLVLLVPRGDIAKEDELVQELENIEHVSSVLAYVNTVSSAIPPEYLDPSVTEQFYSENYSRLILQTETKNEGEEAFRLIEQVNSKAKQYYDEVYSVGESVTLYDIKNTVQKDNTLVNLLTIITIAIVLIITFKSISIPIVLLLTIQTSVWINLSVPYFTDSALVYVGYLLISIIQLAATVDYAILLTDTYKEYREEMTALEAMKKTLDEKIFSIGISGVILSSVGFILWITSSNPIVSSIGLLLGRGALLAFIMVVIFLPAMFIVFDKLIAKTTLKAHFYKEKK</sequence>
<comment type="subcellular location">
    <subcellularLocation>
        <location evidence="1">Cell membrane</location>
        <topology evidence="1">Multi-pass membrane protein</topology>
    </subcellularLocation>
</comment>
<dbReference type="Pfam" id="PF03176">
    <property type="entry name" value="MMPL"/>
    <property type="match status" value="2"/>
</dbReference>
<dbReference type="Proteomes" id="UP001526147">
    <property type="component" value="Unassembled WGS sequence"/>
</dbReference>